<dbReference type="EMBL" id="BJUW01000021">
    <property type="protein sequence ID" value="GEK87865.1"/>
    <property type="molecule type" value="Genomic_DNA"/>
</dbReference>
<dbReference type="AlphaFoldDB" id="A0A511AI57"/>
<gene>
    <name evidence="2" type="ORF">MAE01_30410</name>
</gene>
<dbReference type="InterPro" id="IPR004260">
    <property type="entry name" value="Pyr-dimer_DNA_glycosylase"/>
</dbReference>
<protein>
    <submittedName>
        <fullName evidence="2">Pyrimidine dimer DNA glycosylase /DNA-(Apurinic or apyrimidinic site) lyase</fullName>
    </submittedName>
</protein>
<proteinExistence type="predicted"/>
<name>A0A511AI57_9MICO</name>
<dbReference type="RefSeq" id="WP_147040880.1">
    <property type="nucleotide sequence ID" value="NZ_BJUW01000021.1"/>
</dbReference>
<dbReference type="OrthoDB" id="3253436at2"/>
<organism evidence="2 3">
    <name type="scientific">Microbacterium aerolatum</name>
    <dbReference type="NCBI Taxonomy" id="153731"/>
    <lineage>
        <taxon>Bacteria</taxon>
        <taxon>Bacillati</taxon>
        <taxon>Actinomycetota</taxon>
        <taxon>Actinomycetes</taxon>
        <taxon>Micrococcales</taxon>
        <taxon>Microbacteriaceae</taxon>
        <taxon>Microbacterium</taxon>
    </lineage>
</organism>
<dbReference type="Proteomes" id="UP000321225">
    <property type="component" value="Unassembled WGS sequence"/>
</dbReference>
<evidence type="ECO:0000313" key="2">
    <source>
        <dbReference type="EMBL" id="GEK87865.1"/>
    </source>
</evidence>
<comment type="caution">
    <text evidence="2">The sequence shown here is derived from an EMBL/GenBank/DDBJ whole genome shotgun (WGS) entry which is preliminary data.</text>
</comment>
<evidence type="ECO:0000256" key="1">
    <source>
        <dbReference type="SAM" id="MobiDB-lite"/>
    </source>
</evidence>
<dbReference type="GO" id="GO:0016829">
    <property type="term" value="F:lyase activity"/>
    <property type="evidence" value="ECO:0007669"/>
    <property type="project" value="UniProtKB-KW"/>
</dbReference>
<keyword evidence="3" id="KW-1185">Reference proteome</keyword>
<dbReference type="Pfam" id="PF03013">
    <property type="entry name" value="Pyr_excise"/>
    <property type="match status" value="1"/>
</dbReference>
<accession>A0A511AI57</accession>
<reference evidence="2 3" key="1">
    <citation type="submission" date="2019-07" db="EMBL/GenBank/DDBJ databases">
        <title>Whole genome shotgun sequence of Microbacterium aerolatum NBRC 103071.</title>
        <authorList>
            <person name="Hosoyama A."/>
            <person name="Uohara A."/>
            <person name="Ohji S."/>
            <person name="Ichikawa N."/>
        </authorList>
    </citation>
    <scope>NUCLEOTIDE SEQUENCE [LARGE SCALE GENOMIC DNA]</scope>
    <source>
        <strain evidence="2 3">NBRC 103071</strain>
    </source>
</reference>
<feature type="region of interest" description="Disordered" evidence="1">
    <location>
        <begin position="119"/>
        <end position="144"/>
    </location>
</feature>
<evidence type="ECO:0000313" key="3">
    <source>
        <dbReference type="Proteomes" id="UP000321225"/>
    </source>
</evidence>
<keyword evidence="2" id="KW-0456">Lyase</keyword>
<sequence>MRIWSVHPRYLDRQALVACWRETLLAQKVLCGETRGYTRHPQLERFQAQIDPVASIGVYLEGIAVEADARGYRFDRSRIRRPDAIAAQIDVTDGQLAVEWRHLRSKLAARSPEVLTRWQDVTSPDPHPSFRVVDGPPATWERAS</sequence>